<comment type="caution">
    <text evidence="1">The sequence shown here is derived from an EMBL/GenBank/DDBJ whole genome shotgun (WGS) entry which is preliminary data.</text>
</comment>
<dbReference type="EMBL" id="PTRC01000166">
    <property type="protein sequence ID" value="PQA71497.1"/>
    <property type="molecule type" value="Genomic_DNA"/>
</dbReference>
<feature type="non-terminal residue" evidence="1">
    <location>
        <position position="1"/>
    </location>
</feature>
<organism evidence="1 2">
    <name type="scientific">Brucella oryzae</name>
    <dbReference type="NCBI Taxonomy" id="335286"/>
    <lineage>
        <taxon>Bacteria</taxon>
        <taxon>Pseudomonadati</taxon>
        <taxon>Pseudomonadota</taxon>
        <taxon>Alphaproteobacteria</taxon>
        <taxon>Hyphomicrobiales</taxon>
        <taxon>Brucellaceae</taxon>
        <taxon>Brucella/Ochrobactrum group</taxon>
        <taxon>Brucella</taxon>
    </lineage>
</organism>
<sequence>AALRRFMVEKPFAGRCPVAFGDDLTDLSMLEAAAELNGKAVVIWRAIDLARAARLGNPDELRLWRAGITYTHSKERT</sequence>
<evidence type="ECO:0000313" key="2">
    <source>
        <dbReference type="Proteomes" id="UP000238493"/>
    </source>
</evidence>
<name>A0A2S7IU06_9HYPH</name>
<gene>
    <name evidence="1" type="ORF">C3731_21810</name>
</gene>
<accession>A0A2S7IU06</accession>
<keyword evidence="2" id="KW-1185">Reference proteome</keyword>
<protein>
    <submittedName>
        <fullName evidence="1">Trehalose-phosphatase</fullName>
    </submittedName>
</protein>
<dbReference type="InterPro" id="IPR036412">
    <property type="entry name" value="HAD-like_sf"/>
</dbReference>
<reference evidence="1 2" key="1">
    <citation type="submission" date="2018-02" db="EMBL/GenBank/DDBJ databases">
        <title>Draft genome sequence of Ochrobactrum oryzae found in Brazil.</title>
        <authorList>
            <person name="Cerdeira L."/>
            <person name="Andrade F."/>
            <person name="Zacariotto T."/>
            <person name="Barbosa B."/>
            <person name="Santos S."/>
            <person name="Cassetari V."/>
            <person name="Lincopan N."/>
        </authorList>
    </citation>
    <scope>NUCLEOTIDE SEQUENCE [LARGE SCALE GENOMIC DNA]</scope>
    <source>
        <strain evidence="1 2">OA447</strain>
    </source>
</reference>
<dbReference type="SUPFAM" id="SSF56784">
    <property type="entry name" value="HAD-like"/>
    <property type="match status" value="1"/>
</dbReference>
<dbReference type="AlphaFoldDB" id="A0A2S7IU06"/>
<dbReference type="Proteomes" id="UP000238493">
    <property type="component" value="Unassembled WGS sequence"/>
</dbReference>
<proteinExistence type="predicted"/>
<evidence type="ECO:0000313" key="1">
    <source>
        <dbReference type="EMBL" id="PQA71497.1"/>
    </source>
</evidence>